<comment type="subcellular location">
    <subcellularLocation>
        <location evidence="1">Membrane</location>
        <topology evidence="1">Multi-pass membrane protein</topology>
    </subcellularLocation>
</comment>
<feature type="transmembrane region" description="Helical" evidence="5">
    <location>
        <begin position="37"/>
        <end position="56"/>
    </location>
</feature>
<dbReference type="GO" id="GO:0016020">
    <property type="term" value="C:membrane"/>
    <property type="evidence" value="ECO:0007669"/>
    <property type="project" value="UniProtKB-SubCell"/>
</dbReference>
<dbReference type="Pfam" id="PF01061">
    <property type="entry name" value="ABC2_membrane"/>
    <property type="match status" value="1"/>
</dbReference>
<feature type="transmembrane region" description="Helical" evidence="5">
    <location>
        <begin position="182"/>
        <end position="200"/>
    </location>
</feature>
<evidence type="ECO:0000256" key="2">
    <source>
        <dbReference type="ARBA" id="ARBA00022692"/>
    </source>
</evidence>
<proteinExistence type="predicted"/>
<dbReference type="InterPro" id="IPR051784">
    <property type="entry name" value="Nod_factor_ABC_transporter"/>
</dbReference>
<comment type="caution">
    <text evidence="7">The sequence shown here is derived from an EMBL/GenBank/DDBJ whole genome shotgun (WGS) entry which is preliminary data.</text>
</comment>
<dbReference type="InterPro" id="IPR013525">
    <property type="entry name" value="ABC2_TM"/>
</dbReference>
<organism evidence="7 8">
    <name type="scientific">Nocardioides currus</name>
    <dbReference type="NCBI Taxonomy" id="2133958"/>
    <lineage>
        <taxon>Bacteria</taxon>
        <taxon>Bacillati</taxon>
        <taxon>Actinomycetota</taxon>
        <taxon>Actinomycetes</taxon>
        <taxon>Propionibacteriales</taxon>
        <taxon>Nocardioidaceae</taxon>
        <taxon>Nocardioides</taxon>
    </lineage>
</organism>
<reference evidence="7 8" key="1">
    <citation type="submission" date="2018-03" db="EMBL/GenBank/DDBJ databases">
        <authorList>
            <person name="Keele B.F."/>
        </authorList>
    </citation>
    <scope>NUCLEOTIDE SEQUENCE [LARGE SCALE GENOMIC DNA]</scope>
    <source>
        <strain evidence="7 8">IB-3</strain>
    </source>
</reference>
<evidence type="ECO:0000313" key="8">
    <source>
        <dbReference type="Proteomes" id="UP000244867"/>
    </source>
</evidence>
<keyword evidence="3 5" id="KW-1133">Transmembrane helix</keyword>
<dbReference type="PANTHER" id="PTHR43229">
    <property type="entry name" value="NODULATION PROTEIN J"/>
    <property type="match status" value="1"/>
</dbReference>
<accession>A0A2R7Z168</accession>
<evidence type="ECO:0000259" key="6">
    <source>
        <dbReference type="Pfam" id="PF01061"/>
    </source>
</evidence>
<feature type="transmembrane region" description="Helical" evidence="5">
    <location>
        <begin position="151"/>
        <end position="176"/>
    </location>
</feature>
<evidence type="ECO:0000256" key="4">
    <source>
        <dbReference type="ARBA" id="ARBA00023136"/>
    </source>
</evidence>
<name>A0A2R7Z168_9ACTN</name>
<feature type="transmembrane region" description="Helical" evidence="5">
    <location>
        <begin position="120"/>
        <end position="139"/>
    </location>
</feature>
<protein>
    <submittedName>
        <fullName evidence="7">ABC transporter</fullName>
    </submittedName>
</protein>
<dbReference type="PANTHER" id="PTHR43229:SF6">
    <property type="entry name" value="ABC-TYPE MULTIDRUG TRANSPORT SYSTEM, PERMEASE COMPONENT"/>
    <property type="match status" value="1"/>
</dbReference>
<dbReference type="Proteomes" id="UP000244867">
    <property type="component" value="Unassembled WGS sequence"/>
</dbReference>
<evidence type="ECO:0000256" key="5">
    <source>
        <dbReference type="SAM" id="Phobius"/>
    </source>
</evidence>
<keyword evidence="4 5" id="KW-0472">Membrane</keyword>
<evidence type="ECO:0000313" key="7">
    <source>
        <dbReference type="EMBL" id="PUA82362.1"/>
    </source>
</evidence>
<sequence>MLTSFRAGRGPRMTSTRIFFVGGLMSYRALFGWMNPWIFIPSLLVSPVCQILLFAYIGRSAGVGDDEFYVIGNALNYAAIPCMFAMTFTIGGERFAQTLGLVLATPARRIPLFLGRSLPVILNGWFVAMFGVVVGSLLLDAHIPGSAWPLIALVVAVGSLASTGLGLVMGALNLVYRDGATMGNVLFLVLLIFTGTNVALDDLPGWMAAIGRCLPLSHAIEATRMLGDGATWGAVQGLVGTEALIGLAYVAVGLATIRLFEHLSRAGATLDQI</sequence>
<feature type="transmembrane region" description="Helical" evidence="5">
    <location>
        <begin position="68"/>
        <end position="90"/>
    </location>
</feature>
<dbReference type="GO" id="GO:0140359">
    <property type="term" value="F:ABC-type transporter activity"/>
    <property type="evidence" value="ECO:0007669"/>
    <property type="project" value="InterPro"/>
</dbReference>
<feature type="domain" description="ABC-2 type transporter transmembrane" evidence="6">
    <location>
        <begin position="42"/>
        <end position="224"/>
    </location>
</feature>
<evidence type="ECO:0000256" key="1">
    <source>
        <dbReference type="ARBA" id="ARBA00004141"/>
    </source>
</evidence>
<evidence type="ECO:0000256" key="3">
    <source>
        <dbReference type="ARBA" id="ARBA00022989"/>
    </source>
</evidence>
<dbReference type="EMBL" id="PYXZ01000001">
    <property type="protein sequence ID" value="PUA82362.1"/>
    <property type="molecule type" value="Genomic_DNA"/>
</dbReference>
<gene>
    <name evidence="7" type="ORF">C7S10_00995</name>
</gene>
<keyword evidence="8" id="KW-1185">Reference proteome</keyword>
<dbReference type="AlphaFoldDB" id="A0A2R7Z168"/>
<keyword evidence="2 5" id="KW-0812">Transmembrane</keyword>